<dbReference type="EMBL" id="LODT01000005">
    <property type="protein sequence ID" value="KYR01907.1"/>
    <property type="molecule type" value="Genomic_DNA"/>
</dbReference>
<dbReference type="Proteomes" id="UP000076078">
    <property type="component" value="Unassembled WGS sequence"/>
</dbReference>
<keyword evidence="1" id="KW-0378">Hydrolase</keyword>
<dbReference type="AlphaFoldDB" id="A0A152A776"/>
<proteinExistence type="predicted"/>
<sequence>MNEIELENRLKSLETVQYAIWFHDIIYNPKSHDNEELSLEEFKKFQLESQSVQLNQISDDIQLMIISTKNHIKTSHDISMDLNYFLDMDLSILGTSTEQYQTYSESIRKEYIHIDIDKYRQGRSSILKGFIQHGINGLYRTPEFRDTYGQKSLENLQSEINKLTT</sequence>
<keyword evidence="2" id="KW-1185">Reference proteome</keyword>
<dbReference type="PANTHER" id="PTHR21174">
    <property type="match status" value="1"/>
</dbReference>
<dbReference type="PIRSF" id="PIRSF035170">
    <property type="entry name" value="HD_phosphohydro"/>
    <property type="match status" value="1"/>
</dbReference>
<dbReference type="OMA" id="EPHRAYH"/>
<dbReference type="GO" id="GO:0016787">
    <property type="term" value="F:hydrolase activity"/>
    <property type="evidence" value="ECO:0007669"/>
    <property type="project" value="UniProtKB-KW"/>
</dbReference>
<organism evidence="1 2">
    <name type="scientific">Tieghemostelium lacteum</name>
    <name type="common">Slime mold</name>
    <name type="synonym">Dictyostelium lacteum</name>
    <dbReference type="NCBI Taxonomy" id="361077"/>
    <lineage>
        <taxon>Eukaryota</taxon>
        <taxon>Amoebozoa</taxon>
        <taxon>Evosea</taxon>
        <taxon>Eumycetozoa</taxon>
        <taxon>Dictyostelia</taxon>
        <taxon>Dictyosteliales</taxon>
        <taxon>Raperosteliaceae</taxon>
        <taxon>Tieghemostelium</taxon>
    </lineage>
</organism>
<evidence type="ECO:0000313" key="1">
    <source>
        <dbReference type="EMBL" id="KYR01907.1"/>
    </source>
</evidence>
<dbReference type="PANTHER" id="PTHR21174:SF0">
    <property type="entry name" value="HD PHOSPHOHYDROLASE FAMILY PROTEIN-RELATED"/>
    <property type="match status" value="1"/>
</dbReference>
<evidence type="ECO:0000313" key="2">
    <source>
        <dbReference type="Proteomes" id="UP000076078"/>
    </source>
</evidence>
<gene>
    <name evidence="1" type="ORF">DLAC_01411</name>
</gene>
<dbReference type="InterPro" id="IPR009218">
    <property type="entry name" value="HD_phosphohydro"/>
</dbReference>
<accession>A0A152A776</accession>
<dbReference type="OrthoDB" id="330671at2759"/>
<dbReference type="InParanoid" id="A0A152A776"/>
<name>A0A152A776_TIELA</name>
<reference evidence="1 2" key="1">
    <citation type="submission" date="2015-12" db="EMBL/GenBank/DDBJ databases">
        <title>Dictyostelia acquired genes for synthesis and detection of signals that induce cell-type specialization by lateral gene transfer from prokaryotes.</title>
        <authorList>
            <person name="Gloeckner G."/>
            <person name="Schaap P."/>
        </authorList>
    </citation>
    <scope>NUCLEOTIDE SEQUENCE [LARGE SCALE GENOMIC DNA]</scope>
    <source>
        <strain evidence="1 2">TK</strain>
    </source>
</reference>
<dbReference type="SUPFAM" id="SSF109604">
    <property type="entry name" value="HD-domain/PDEase-like"/>
    <property type="match status" value="1"/>
</dbReference>
<comment type="caution">
    <text evidence="1">The sequence shown here is derived from an EMBL/GenBank/DDBJ whole genome shotgun (WGS) entry which is preliminary data.</text>
</comment>
<protein>
    <submittedName>
        <fullName evidence="1">Putative HD phosphohydrolase family protein</fullName>
    </submittedName>
</protein>